<proteinExistence type="predicted"/>
<accession>A0A1E3Q889</accession>
<reference evidence="2 3" key="1">
    <citation type="journal article" date="2016" name="Proc. Natl. Acad. Sci. U.S.A.">
        <title>Comparative genomics of biotechnologically important yeasts.</title>
        <authorList>
            <person name="Riley R."/>
            <person name="Haridas S."/>
            <person name="Wolfe K.H."/>
            <person name="Lopes M.R."/>
            <person name="Hittinger C.T."/>
            <person name="Goeker M."/>
            <person name="Salamov A.A."/>
            <person name="Wisecaver J.H."/>
            <person name="Long T.M."/>
            <person name="Calvey C.H."/>
            <person name="Aerts A.L."/>
            <person name="Barry K.W."/>
            <person name="Choi C."/>
            <person name="Clum A."/>
            <person name="Coughlan A.Y."/>
            <person name="Deshpande S."/>
            <person name="Douglass A.P."/>
            <person name="Hanson S.J."/>
            <person name="Klenk H.-P."/>
            <person name="LaButti K.M."/>
            <person name="Lapidus A."/>
            <person name="Lindquist E.A."/>
            <person name="Lipzen A.M."/>
            <person name="Meier-Kolthoff J.P."/>
            <person name="Ohm R.A."/>
            <person name="Otillar R.P."/>
            <person name="Pangilinan J.L."/>
            <person name="Peng Y."/>
            <person name="Rokas A."/>
            <person name="Rosa C.A."/>
            <person name="Scheuner C."/>
            <person name="Sibirny A.A."/>
            <person name="Slot J.C."/>
            <person name="Stielow J.B."/>
            <person name="Sun H."/>
            <person name="Kurtzman C.P."/>
            <person name="Blackwell M."/>
            <person name="Grigoriev I.V."/>
            <person name="Jeffries T.W."/>
        </authorList>
    </citation>
    <scope>NUCLEOTIDE SEQUENCE [LARGE SCALE GENOMIC DNA]</scope>
    <source>
        <strain evidence="2 3">NRRL Y-11557</strain>
    </source>
</reference>
<evidence type="ECO:0000313" key="3">
    <source>
        <dbReference type="Proteomes" id="UP000094385"/>
    </source>
</evidence>
<gene>
    <name evidence="2" type="ORF">LIPSTDRAFT_71561</name>
</gene>
<sequence>MTRDTEAPVRPHNGLRLYGIFASVGVTSAIYIITYVQQMYLYIYNYTNYTIDTAVYRT</sequence>
<keyword evidence="1" id="KW-0812">Transmembrane</keyword>
<dbReference type="Proteomes" id="UP000094385">
    <property type="component" value="Unassembled WGS sequence"/>
</dbReference>
<keyword evidence="3" id="KW-1185">Reference proteome</keyword>
<protein>
    <submittedName>
        <fullName evidence="2">Uncharacterized protein</fullName>
    </submittedName>
</protein>
<evidence type="ECO:0000313" key="2">
    <source>
        <dbReference type="EMBL" id="ODQ73197.1"/>
    </source>
</evidence>
<organism evidence="2 3">
    <name type="scientific">Lipomyces starkeyi NRRL Y-11557</name>
    <dbReference type="NCBI Taxonomy" id="675824"/>
    <lineage>
        <taxon>Eukaryota</taxon>
        <taxon>Fungi</taxon>
        <taxon>Dikarya</taxon>
        <taxon>Ascomycota</taxon>
        <taxon>Saccharomycotina</taxon>
        <taxon>Lipomycetes</taxon>
        <taxon>Lipomycetales</taxon>
        <taxon>Lipomycetaceae</taxon>
        <taxon>Lipomyces</taxon>
    </lineage>
</organism>
<feature type="transmembrane region" description="Helical" evidence="1">
    <location>
        <begin position="15"/>
        <end position="36"/>
    </location>
</feature>
<keyword evidence="1" id="KW-1133">Transmembrane helix</keyword>
<name>A0A1E3Q889_LIPST</name>
<evidence type="ECO:0000256" key="1">
    <source>
        <dbReference type="SAM" id="Phobius"/>
    </source>
</evidence>
<dbReference type="EMBL" id="KV454294">
    <property type="protein sequence ID" value="ODQ73197.1"/>
    <property type="molecule type" value="Genomic_DNA"/>
</dbReference>
<keyword evidence="1" id="KW-0472">Membrane</keyword>
<dbReference type="AlphaFoldDB" id="A0A1E3Q889"/>